<dbReference type="SUPFAM" id="SSF52047">
    <property type="entry name" value="RNI-like"/>
    <property type="match status" value="1"/>
</dbReference>
<reference evidence="3 4" key="2">
    <citation type="submission" date="2021-10" db="EMBL/GenBank/DDBJ databases">
        <authorList>
            <person name="Piombo E."/>
        </authorList>
    </citation>
    <scope>NUCLEOTIDE SEQUENCE [LARGE SCALE GENOMIC DNA]</scope>
</reference>
<comment type="caution">
    <text evidence="3">The sequence shown here is derived from an EMBL/GenBank/DDBJ whole genome shotgun (WGS) entry which is preliminary data.</text>
</comment>
<evidence type="ECO:0000313" key="3">
    <source>
        <dbReference type="EMBL" id="CAG9978736.1"/>
    </source>
</evidence>
<dbReference type="Proteomes" id="UP000754883">
    <property type="component" value="Unassembled WGS sequence"/>
</dbReference>
<organism evidence="3 4">
    <name type="scientific">Clonostachys byssicola</name>
    <dbReference type="NCBI Taxonomy" id="160290"/>
    <lineage>
        <taxon>Eukaryota</taxon>
        <taxon>Fungi</taxon>
        <taxon>Dikarya</taxon>
        <taxon>Ascomycota</taxon>
        <taxon>Pezizomycotina</taxon>
        <taxon>Sordariomycetes</taxon>
        <taxon>Hypocreomycetidae</taxon>
        <taxon>Hypocreales</taxon>
        <taxon>Bionectriaceae</taxon>
        <taxon>Clonostachys</taxon>
    </lineage>
</organism>
<dbReference type="AlphaFoldDB" id="A0A9N9U4C1"/>
<dbReference type="InterPro" id="IPR001810">
    <property type="entry name" value="F-box_dom"/>
</dbReference>
<keyword evidence="4" id="KW-1185">Reference proteome</keyword>
<feature type="region of interest" description="Disordered" evidence="1">
    <location>
        <begin position="114"/>
        <end position="141"/>
    </location>
</feature>
<reference evidence="4" key="1">
    <citation type="submission" date="2019-06" db="EMBL/GenBank/DDBJ databases">
        <authorList>
            <person name="Broberg M."/>
        </authorList>
    </citation>
    <scope>NUCLEOTIDE SEQUENCE [LARGE SCALE GENOMIC DNA]</scope>
</reference>
<gene>
    <name evidence="3" type="ORF">CBYS24578_00009384</name>
</gene>
<protein>
    <recommendedName>
        <fullName evidence="2">F-box domain-containing protein</fullName>
    </recommendedName>
</protein>
<dbReference type="Pfam" id="PF00646">
    <property type="entry name" value="F-box"/>
    <property type="match status" value="1"/>
</dbReference>
<evidence type="ECO:0000313" key="4">
    <source>
        <dbReference type="Proteomes" id="UP000754883"/>
    </source>
</evidence>
<dbReference type="OrthoDB" id="3644718at2759"/>
<feature type="domain" description="F-box" evidence="2">
    <location>
        <begin position="9"/>
        <end position="43"/>
    </location>
</feature>
<dbReference type="Gene3D" id="3.80.10.10">
    <property type="entry name" value="Ribonuclease Inhibitor"/>
    <property type="match status" value="1"/>
</dbReference>
<proteinExistence type="predicted"/>
<sequence>MSLIAGFQTLPVEILNLIIEHTDFSSHFPLAQTCKALYSQMTSLLEQHQTAHRKYGTASDLLPSTVPNVLDIVFRCKDPSRSIEIWHMRYVEFFGTRGQWDDWHPWEVDPVTGLNASTAPETESGPYASESELSENENTEVSVLSPDVRRWKRRVEYYIEEARKRRIIPESTLEYARTSTLSGSDAVLKVILVSALPYLKVLKYVNADSSSSPNIVSFCRSIESALDFGVWPPGLLSLQKLAVGVSLSNRTSSIGTSVLVRLLQLPNLDEIYLRGMRIDREDLKFDDSLDSDDEDNLFWHLSDLDESERAREKARILRSRLSLPVHSSSIKHIVLDELMDYDGTGDFMIALLKTPKNLESITICSCEEPLAKTDEMIRVLSQHQPASLQKILLYLEDDYIGGGHAPVYLLSDLKGCNNLKVLNVKWRDIISDRRSSAISSKDLLNAEKFVSHFVNAFPPSMSVLVIYEDCLYCGETVGRQIHECQSLSDALVALIESKQYPCLEAIYLAIDRVERSMLDPDLVPETHFQRTIDAGQRHGIHIIHAPTSTERPASHNSYFVTMPNIHEIKSTPGYDPNWVFDHSTGRIKSNQPCHGCGWCDKCRGD</sequence>
<evidence type="ECO:0000256" key="1">
    <source>
        <dbReference type="SAM" id="MobiDB-lite"/>
    </source>
</evidence>
<name>A0A9N9U4C1_9HYPO</name>
<dbReference type="EMBL" id="CABFNO020001300">
    <property type="protein sequence ID" value="CAG9978736.1"/>
    <property type="molecule type" value="Genomic_DNA"/>
</dbReference>
<accession>A0A9N9U4C1</accession>
<dbReference type="InterPro" id="IPR032675">
    <property type="entry name" value="LRR_dom_sf"/>
</dbReference>
<evidence type="ECO:0000259" key="2">
    <source>
        <dbReference type="Pfam" id="PF00646"/>
    </source>
</evidence>